<dbReference type="EMBL" id="LBVV01000004">
    <property type="protein sequence ID" value="KKQ95069.1"/>
    <property type="molecule type" value="Genomic_DNA"/>
</dbReference>
<dbReference type="STRING" id="1618345.UT18_C0004G0021"/>
<reference evidence="6 7" key="1">
    <citation type="journal article" date="2015" name="Nature">
        <title>rRNA introns, odd ribosomes, and small enigmatic genomes across a large radiation of phyla.</title>
        <authorList>
            <person name="Brown C.T."/>
            <person name="Hug L.A."/>
            <person name="Thomas B.C."/>
            <person name="Sharon I."/>
            <person name="Castelle C.J."/>
            <person name="Singh A."/>
            <person name="Wilkins M.J."/>
            <person name="Williams K.H."/>
            <person name="Banfield J.F."/>
        </authorList>
    </citation>
    <scope>NUCLEOTIDE SEQUENCE [LARGE SCALE GENOMIC DNA]</scope>
</reference>
<accession>A0A0G0PAA0</accession>
<comment type="similarity">
    <text evidence="2">Belongs to the RmuC family.</text>
</comment>
<evidence type="ECO:0008006" key="8">
    <source>
        <dbReference type="Google" id="ProtNLM"/>
    </source>
</evidence>
<evidence type="ECO:0000313" key="6">
    <source>
        <dbReference type="EMBL" id="KKQ95069.1"/>
    </source>
</evidence>
<dbReference type="GO" id="GO:0006310">
    <property type="term" value="P:DNA recombination"/>
    <property type="evidence" value="ECO:0007669"/>
    <property type="project" value="UniProtKB-KW"/>
</dbReference>
<evidence type="ECO:0000256" key="2">
    <source>
        <dbReference type="ARBA" id="ARBA00009840"/>
    </source>
</evidence>
<keyword evidence="4" id="KW-0233">DNA recombination</keyword>
<evidence type="ECO:0000256" key="3">
    <source>
        <dbReference type="ARBA" id="ARBA00023054"/>
    </source>
</evidence>
<protein>
    <recommendedName>
        <fullName evidence="8">DNA recombination protein RmuC</fullName>
    </recommendedName>
</protein>
<comment type="function">
    <text evidence="1">Involved in DNA recombination.</text>
</comment>
<keyword evidence="5" id="KW-1133">Transmembrane helix</keyword>
<dbReference type="PANTHER" id="PTHR30563">
    <property type="entry name" value="DNA RECOMBINATION PROTEIN RMUC"/>
    <property type="match status" value="1"/>
</dbReference>
<dbReference type="AlphaFoldDB" id="A0A0G0PAA0"/>
<gene>
    <name evidence="6" type="ORF">UT18_C0004G0021</name>
</gene>
<evidence type="ECO:0000256" key="1">
    <source>
        <dbReference type="ARBA" id="ARBA00003416"/>
    </source>
</evidence>
<organism evidence="6 7">
    <name type="scientific">candidate division CPR2 bacterium GW2011_GWC2_39_10</name>
    <dbReference type="NCBI Taxonomy" id="1618345"/>
    <lineage>
        <taxon>Bacteria</taxon>
        <taxon>Bacteria division CPR2</taxon>
    </lineage>
</organism>
<evidence type="ECO:0000256" key="5">
    <source>
        <dbReference type="SAM" id="Phobius"/>
    </source>
</evidence>
<keyword evidence="5" id="KW-0812">Transmembrane</keyword>
<evidence type="ECO:0000256" key="4">
    <source>
        <dbReference type="ARBA" id="ARBA00023172"/>
    </source>
</evidence>
<comment type="caution">
    <text evidence="6">The sequence shown here is derived from an EMBL/GenBank/DDBJ whole genome shotgun (WGS) entry which is preliminary data.</text>
</comment>
<sequence>MNSETIVILAVISGIFIVGLAMVVAFLLRKLDGISSNLKNDSAITMMNQNMQGMQQKIDQTTRDINDRLDRAANVIGHVSKELGSLQEIGRNMKGLQDFLKSPKLRGNIGEAILKDLLRQFLPKENFALQHKFKNGATVDAIIKIDNGLIPVDAKFPIDNFTKMFQTEAEAEKAVYAKEFTRDVKKHIDDISKKYILPGEGTVDFAVMYIPSEAIYYEIAVNSGDLDRYALTKKVFLVSPNSFSYLVRTILVGLEGKKITEASKQILAALHAIRQDNNKFSQSLSVLNRHITNAKSSMEGVANEYEKLSSKIESTLILKGEKEVEKALEALE</sequence>
<dbReference type="Proteomes" id="UP000034207">
    <property type="component" value="Unassembled WGS sequence"/>
</dbReference>
<dbReference type="InterPro" id="IPR003798">
    <property type="entry name" value="DNA_recombination_RmuC"/>
</dbReference>
<proteinExistence type="inferred from homology"/>
<dbReference type="PANTHER" id="PTHR30563:SF0">
    <property type="entry name" value="DNA RECOMBINATION PROTEIN RMUC"/>
    <property type="match status" value="1"/>
</dbReference>
<feature type="transmembrane region" description="Helical" evidence="5">
    <location>
        <begin position="6"/>
        <end position="28"/>
    </location>
</feature>
<evidence type="ECO:0000313" key="7">
    <source>
        <dbReference type="Proteomes" id="UP000034207"/>
    </source>
</evidence>
<keyword evidence="5" id="KW-0472">Membrane</keyword>
<name>A0A0G0PAA0_UNCC2</name>
<dbReference type="Pfam" id="PF02646">
    <property type="entry name" value="RmuC"/>
    <property type="match status" value="1"/>
</dbReference>
<keyword evidence="3" id="KW-0175">Coiled coil</keyword>